<accession>A0A5M9KAL6</accession>
<gene>
    <name evidence="2" type="ORF">EYC84_007268</name>
</gene>
<comment type="caution">
    <text evidence="2">The sequence shown here is derived from an EMBL/GenBank/DDBJ whole genome shotgun (WGS) entry which is preliminary data.</text>
</comment>
<keyword evidence="3" id="KW-1185">Reference proteome</keyword>
<keyword evidence="1" id="KW-0472">Membrane</keyword>
<feature type="transmembrane region" description="Helical" evidence="1">
    <location>
        <begin position="55"/>
        <end position="79"/>
    </location>
</feature>
<name>A0A5M9KAL6_MONFR</name>
<organism evidence="2 3">
    <name type="scientific">Monilinia fructicola</name>
    <name type="common">Brown rot fungus</name>
    <name type="synonym">Ciboria fructicola</name>
    <dbReference type="NCBI Taxonomy" id="38448"/>
    <lineage>
        <taxon>Eukaryota</taxon>
        <taxon>Fungi</taxon>
        <taxon>Dikarya</taxon>
        <taxon>Ascomycota</taxon>
        <taxon>Pezizomycotina</taxon>
        <taxon>Leotiomycetes</taxon>
        <taxon>Helotiales</taxon>
        <taxon>Sclerotiniaceae</taxon>
        <taxon>Monilinia</taxon>
    </lineage>
</organism>
<protein>
    <submittedName>
        <fullName evidence="2">Uncharacterized protein</fullName>
    </submittedName>
</protein>
<dbReference type="AlphaFoldDB" id="A0A5M9KAL6"/>
<dbReference type="Proteomes" id="UP000322873">
    <property type="component" value="Unassembled WGS sequence"/>
</dbReference>
<evidence type="ECO:0000313" key="2">
    <source>
        <dbReference type="EMBL" id="KAA8577296.1"/>
    </source>
</evidence>
<reference evidence="2 3" key="1">
    <citation type="submission" date="2019-06" db="EMBL/GenBank/DDBJ databases">
        <title>Genome Sequence of the Brown Rot Fungal Pathogen Monilinia fructicola.</title>
        <authorList>
            <person name="De Miccolis Angelini R.M."/>
            <person name="Landi L."/>
            <person name="Abate D."/>
            <person name="Pollastro S."/>
            <person name="Romanazzi G."/>
            <person name="Faretra F."/>
        </authorList>
    </citation>
    <scope>NUCLEOTIDE SEQUENCE [LARGE SCALE GENOMIC DNA]</scope>
    <source>
        <strain evidence="2 3">Mfrc123</strain>
    </source>
</reference>
<keyword evidence="1" id="KW-0812">Transmembrane</keyword>
<proteinExistence type="predicted"/>
<evidence type="ECO:0000256" key="1">
    <source>
        <dbReference type="SAM" id="Phobius"/>
    </source>
</evidence>
<sequence length="80" mass="8937">MEFRPMINIHQCNIRTLLQYLLTVRSHSALGGYEASCESCHVVKPSTSHQPRKKVAFSLIVLVLLGDFVFGSVFTSSLLL</sequence>
<evidence type="ECO:0000313" key="3">
    <source>
        <dbReference type="Proteomes" id="UP000322873"/>
    </source>
</evidence>
<dbReference type="EMBL" id="VICG01000001">
    <property type="protein sequence ID" value="KAA8577296.1"/>
    <property type="molecule type" value="Genomic_DNA"/>
</dbReference>
<keyword evidence="1" id="KW-1133">Transmembrane helix</keyword>